<dbReference type="STRING" id="1203554.HMPREF1476_00051"/>
<gene>
    <name evidence="3" type="ORF">HMPREF1476_00051</name>
</gene>
<dbReference type="PATRIC" id="fig|1203554.3.peg.39"/>
<evidence type="ECO:0000256" key="1">
    <source>
        <dbReference type="SAM" id="SignalP"/>
    </source>
</evidence>
<reference evidence="3 4" key="1">
    <citation type="submission" date="2013-04" db="EMBL/GenBank/DDBJ databases">
        <title>The Genome Sequence of Sutterella wadsworthensis HGA0223.</title>
        <authorList>
            <consortium name="The Broad Institute Genomics Platform"/>
            <person name="Earl A."/>
            <person name="Ward D."/>
            <person name="Feldgarden M."/>
            <person name="Gevers D."/>
            <person name="Schmidt T.M."/>
            <person name="Dover J."/>
            <person name="Dai D."/>
            <person name="Walker B."/>
            <person name="Young S."/>
            <person name="Zeng Q."/>
            <person name="Gargeya S."/>
            <person name="Fitzgerald M."/>
            <person name="Haas B."/>
            <person name="Abouelleil A."/>
            <person name="Allen A.W."/>
            <person name="Alvarado L."/>
            <person name="Arachchi H.M."/>
            <person name="Berlin A.M."/>
            <person name="Chapman S.B."/>
            <person name="Gainer-Dewar J."/>
            <person name="Goldberg J."/>
            <person name="Griggs A."/>
            <person name="Gujja S."/>
            <person name="Hansen M."/>
            <person name="Howarth C."/>
            <person name="Imamovic A."/>
            <person name="Ireland A."/>
            <person name="Larimer J."/>
            <person name="McCowan C."/>
            <person name="Murphy C."/>
            <person name="Pearson M."/>
            <person name="Poon T.W."/>
            <person name="Priest M."/>
            <person name="Roberts A."/>
            <person name="Saif S."/>
            <person name="Shea T."/>
            <person name="Sisk P."/>
            <person name="Sykes S."/>
            <person name="Wortman J."/>
            <person name="Nusbaum C."/>
            <person name="Birren B."/>
        </authorList>
    </citation>
    <scope>NUCLEOTIDE SEQUENCE [LARGE SCALE GENOMIC DNA]</scope>
    <source>
        <strain evidence="3 4">HGA0223</strain>
    </source>
</reference>
<feature type="signal peptide" evidence="1">
    <location>
        <begin position="1"/>
        <end position="23"/>
    </location>
</feature>
<dbReference type="Pfam" id="PF18050">
    <property type="entry name" value="Cyclophil_like2"/>
    <property type="match status" value="1"/>
</dbReference>
<dbReference type="EMBL" id="ATCF01000003">
    <property type="protein sequence ID" value="EPE02082.1"/>
    <property type="molecule type" value="Genomic_DNA"/>
</dbReference>
<dbReference type="eggNOG" id="COG4925">
    <property type="taxonomic scope" value="Bacteria"/>
</dbReference>
<dbReference type="InterPro" id="IPR029000">
    <property type="entry name" value="Cyclophilin-like_dom_sf"/>
</dbReference>
<dbReference type="SUPFAM" id="SSF50891">
    <property type="entry name" value="Cyclophilin-like"/>
    <property type="match status" value="1"/>
</dbReference>
<comment type="caution">
    <text evidence="3">The sequence shown here is derived from an EMBL/GenBank/DDBJ whole genome shotgun (WGS) entry which is preliminary data.</text>
</comment>
<dbReference type="HOGENOM" id="CLU_099043_1_1_4"/>
<accession>S3BNY0</accession>
<dbReference type="Proteomes" id="UP000014400">
    <property type="component" value="Unassembled WGS sequence"/>
</dbReference>
<evidence type="ECO:0000259" key="2">
    <source>
        <dbReference type="Pfam" id="PF18050"/>
    </source>
</evidence>
<sequence length="141" mass="15183">MHKPVKHLAVAAASIVVAVGSPAAQTIDMVVDGAIYAIELNASAAAENFAKRLPMKVVWEDFGKLERIARLSERLDVGRDPVVKSPVRGTFAYYVPWGNLCLFRIGGNAPSRDLVELGAVDETALQAVIQSGGREVELRAR</sequence>
<feature type="chain" id="PRO_5004506416" description="Cyclophilin-like domain-containing protein" evidence="1">
    <location>
        <begin position="24"/>
        <end position="141"/>
    </location>
</feature>
<proteinExistence type="predicted"/>
<keyword evidence="1" id="KW-0732">Signal</keyword>
<name>S3BNY0_9BURK</name>
<protein>
    <recommendedName>
        <fullName evidence="2">Cyclophilin-like domain-containing protein</fullName>
    </recommendedName>
</protein>
<feature type="domain" description="Cyclophilin-like" evidence="2">
    <location>
        <begin position="29"/>
        <end position="137"/>
    </location>
</feature>
<dbReference type="AlphaFoldDB" id="S3BNY0"/>
<evidence type="ECO:0000313" key="3">
    <source>
        <dbReference type="EMBL" id="EPE02082.1"/>
    </source>
</evidence>
<keyword evidence="4" id="KW-1185">Reference proteome</keyword>
<dbReference type="Gene3D" id="2.40.100.20">
    <property type="match status" value="1"/>
</dbReference>
<organism evidence="3 4">
    <name type="scientific">Sutterella wadsworthensis HGA0223</name>
    <dbReference type="NCBI Taxonomy" id="1203554"/>
    <lineage>
        <taxon>Bacteria</taxon>
        <taxon>Pseudomonadati</taxon>
        <taxon>Pseudomonadota</taxon>
        <taxon>Betaproteobacteria</taxon>
        <taxon>Burkholderiales</taxon>
        <taxon>Sutterellaceae</taxon>
        <taxon>Sutterella</taxon>
    </lineage>
</organism>
<dbReference type="RefSeq" id="WP_016473538.1">
    <property type="nucleotide sequence ID" value="NZ_KE150480.1"/>
</dbReference>
<dbReference type="GeneID" id="64062090"/>
<evidence type="ECO:0000313" key="4">
    <source>
        <dbReference type="Proteomes" id="UP000014400"/>
    </source>
</evidence>
<dbReference type="InterPro" id="IPR041183">
    <property type="entry name" value="Cyclophilin-like"/>
</dbReference>